<evidence type="ECO:0000256" key="6">
    <source>
        <dbReference type="ARBA" id="ARBA00022729"/>
    </source>
</evidence>
<evidence type="ECO:0007829" key="13">
    <source>
        <dbReference type="PeptideAtlas" id="A0A8L2QNC9"/>
    </source>
</evidence>
<evidence type="ECO:0000256" key="5">
    <source>
        <dbReference type="ARBA" id="ARBA00022525"/>
    </source>
</evidence>
<dbReference type="InterPro" id="IPR039809">
    <property type="entry name" value="Chemokine_b/g/d"/>
</dbReference>
<dbReference type="InterPro" id="IPR000827">
    <property type="entry name" value="Chemokine_CC_CS"/>
</dbReference>
<dbReference type="PANTHER" id="PTHR12015">
    <property type="entry name" value="SMALL INDUCIBLE CYTOKINE A"/>
    <property type="match status" value="1"/>
</dbReference>
<comment type="similarity">
    <text evidence="2 8">Belongs to the intercrine beta (chemokine CC) family.</text>
</comment>
<keyword evidence="6" id="KW-0732">Signal</keyword>
<dbReference type="InterPro" id="IPR001811">
    <property type="entry name" value="Chemokine_IL8-like_dom"/>
</dbReference>
<dbReference type="OrthoDB" id="9447832at2759"/>
<evidence type="ECO:0000259" key="9">
    <source>
        <dbReference type="SMART" id="SM00199"/>
    </source>
</evidence>
<evidence type="ECO:0000256" key="1">
    <source>
        <dbReference type="ARBA" id="ARBA00004613"/>
    </source>
</evidence>
<evidence type="ECO:0000313" key="10">
    <source>
        <dbReference type="Ensembl" id="ENSRNOP00000048296.3"/>
    </source>
</evidence>
<dbReference type="GeneTree" id="ENSGT00940000165476"/>
<organism evidence="10 11">
    <name type="scientific">Rattus norvegicus</name>
    <name type="common">Rat</name>
    <dbReference type="NCBI Taxonomy" id="10116"/>
    <lineage>
        <taxon>Eukaryota</taxon>
        <taxon>Metazoa</taxon>
        <taxon>Chordata</taxon>
        <taxon>Craniata</taxon>
        <taxon>Vertebrata</taxon>
        <taxon>Euteleostomi</taxon>
        <taxon>Mammalia</taxon>
        <taxon>Eutheria</taxon>
        <taxon>Euarchontoglires</taxon>
        <taxon>Glires</taxon>
        <taxon>Rodentia</taxon>
        <taxon>Myomorpha</taxon>
        <taxon>Muroidea</taxon>
        <taxon>Muridae</taxon>
        <taxon>Murinae</taxon>
        <taxon>Rattus</taxon>
    </lineage>
</organism>
<evidence type="ECO:0000256" key="7">
    <source>
        <dbReference type="ARBA" id="ARBA00023157"/>
    </source>
</evidence>
<feature type="domain" description="Chemokine interleukin-8-like" evidence="9">
    <location>
        <begin position="48"/>
        <end position="105"/>
    </location>
</feature>
<sequence length="117" mass="13176">MPIRKGRYCLVPFPCVTSKERTCKDRKDTVKEDRPFNPTIIHQGFQDSSDCCFSYASQIPCSRFIYYFPTSGGCTKPGIIFVTRKRKRVCANPSDQRVQTCISTLKLGPRSGNSAIA</sequence>
<dbReference type="AlphaFoldDB" id="A0A8L2QNC9"/>
<dbReference type="Proteomes" id="UP000002494">
    <property type="component" value="Chromosome 10"/>
</dbReference>
<dbReference type="InterPro" id="IPR036048">
    <property type="entry name" value="Interleukin_8-like_sf"/>
</dbReference>
<protein>
    <recommendedName>
        <fullName evidence="8">C-C motif chemokine</fullName>
    </recommendedName>
</protein>
<comment type="subcellular location">
    <subcellularLocation>
        <location evidence="1 8">Secreted</location>
    </subcellularLocation>
</comment>
<dbReference type="PROSITE" id="PS00472">
    <property type="entry name" value="SMALL_CYTOKINES_CC"/>
    <property type="match status" value="1"/>
</dbReference>
<dbReference type="Ensembl" id="ENSRNOT00000045867.5">
    <property type="protein sequence ID" value="ENSRNOP00000048296.3"/>
    <property type="gene ID" value="ENSRNOG00000030021.5"/>
</dbReference>
<dbReference type="GO" id="GO:0008009">
    <property type="term" value="F:chemokine activity"/>
    <property type="evidence" value="ECO:0007669"/>
    <property type="project" value="InterPro"/>
</dbReference>
<dbReference type="FunFam" id="2.40.50.40:FF:000002">
    <property type="entry name" value="C-C motif chemokine"/>
    <property type="match status" value="1"/>
</dbReference>
<gene>
    <name evidence="10 12" type="primary">Ccl6</name>
</gene>
<evidence type="ECO:0000256" key="4">
    <source>
        <dbReference type="ARBA" id="ARBA00022514"/>
    </source>
</evidence>
<keyword evidence="5 8" id="KW-0964">Secreted</keyword>
<keyword evidence="4 8" id="KW-0202">Cytokine</keyword>
<name>A0A8L2QNC9_RAT</name>
<evidence type="ECO:0000313" key="12">
    <source>
        <dbReference type="RGD" id="1303200"/>
    </source>
</evidence>
<dbReference type="GO" id="GO:0006955">
    <property type="term" value="P:immune response"/>
    <property type="evidence" value="ECO:0007669"/>
    <property type="project" value="InterPro"/>
</dbReference>
<keyword evidence="11" id="KW-1185">Reference proteome</keyword>
<evidence type="ECO:0000313" key="11">
    <source>
        <dbReference type="Proteomes" id="UP000002494"/>
    </source>
</evidence>
<reference evidence="10" key="3">
    <citation type="submission" date="2025-09" db="UniProtKB">
        <authorList>
            <consortium name="Ensembl"/>
        </authorList>
    </citation>
    <scope>IDENTIFICATION</scope>
    <source>
        <strain evidence="10">Brown Norway</strain>
    </source>
</reference>
<keyword evidence="7" id="KW-1015">Disulfide bond</keyword>
<dbReference type="PANTHER" id="PTHR12015:SF87">
    <property type="entry name" value="C-C MOTIF CHEMOKINE 6"/>
    <property type="match status" value="1"/>
</dbReference>
<reference evidence="10" key="2">
    <citation type="submission" date="2025-08" db="UniProtKB">
        <authorList>
            <consortium name="Ensembl"/>
        </authorList>
    </citation>
    <scope>IDENTIFICATION</scope>
    <source>
        <strain evidence="10">Brown Norway</strain>
    </source>
</reference>
<proteinExistence type="evidence at protein level"/>
<dbReference type="Gene3D" id="2.40.50.40">
    <property type="match status" value="1"/>
</dbReference>
<evidence type="ECO:0000256" key="3">
    <source>
        <dbReference type="ARBA" id="ARBA00022500"/>
    </source>
</evidence>
<evidence type="ECO:0000256" key="2">
    <source>
        <dbReference type="ARBA" id="ARBA00010868"/>
    </source>
</evidence>
<dbReference type="SMART" id="SM00199">
    <property type="entry name" value="SCY"/>
    <property type="match status" value="1"/>
</dbReference>
<dbReference type="CDD" id="cd00272">
    <property type="entry name" value="Chemokine_CC"/>
    <property type="match status" value="1"/>
</dbReference>
<accession>A0A8L2QNC9</accession>
<keyword evidence="13" id="KW-1267">Proteomics identification</keyword>
<reference evidence="10" key="1">
    <citation type="submission" date="2024-01" db="EMBL/GenBank/DDBJ databases">
        <title>GRCr8: a new rat reference genome assembly contstructed from accurate long reads and long range scaffolding.</title>
        <authorList>
            <person name="Doris P.A."/>
            <person name="Kalbfleisch T."/>
            <person name="Li K."/>
            <person name="Howe K."/>
            <person name="Wood J."/>
        </authorList>
    </citation>
    <scope>NUCLEOTIDE SEQUENCE [LARGE SCALE GENOMIC DNA]</scope>
    <source>
        <strain evidence="10">Brown Norway</strain>
    </source>
</reference>
<evidence type="ECO:0000256" key="8">
    <source>
        <dbReference type="RuleBase" id="RU361150"/>
    </source>
</evidence>
<dbReference type="SUPFAM" id="SSF54117">
    <property type="entry name" value="Interleukin 8-like chemokines"/>
    <property type="match status" value="1"/>
</dbReference>
<dbReference type="RGD" id="1303200">
    <property type="gene designation" value="Ccl6"/>
</dbReference>
<dbReference type="Pfam" id="PF00048">
    <property type="entry name" value="IL8"/>
    <property type="match status" value="1"/>
</dbReference>
<dbReference type="GO" id="GO:0005615">
    <property type="term" value="C:extracellular space"/>
    <property type="evidence" value="ECO:0007669"/>
    <property type="project" value="UniProtKB-KW"/>
</dbReference>
<keyword evidence="3 8" id="KW-0145">Chemotaxis</keyword>